<gene>
    <name evidence="4" type="ORF">E0L93_03535</name>
</gene>
<feature type="transmembrane region" description="Helical" evidence="2">
    <location>
        <begin position="255"/>
        <end position="276"/>
    </location>
</feature>
<sequence length="330" mass="35464">MVKTLHRISWAEGLRNGLWTAWVLGKIIFPVTLAVTALQYTPAFDVLLSGLRPVMAPLGLPEEAAIPLLLGNLVNLYAAIGAMLSLELTVKQVFILAVMLSFSHMLPGEGAICRRAGGSFLLITALRLGLAVLSAAVINLVWRGGKERAAYSISPPAQAEPSGTGEILLHALQAAAYGVLGLAAIVVPIMLLIQILRDLRFLDWFAARMQPLMSPLGLAPRASVTMASGLIFGLAFGAGVILQQAREQRFTRREITLILVFLATCHAVVEDTLIFVPLGVDVLWLLLIRLAAAVALTALLAALWREPGKLSPPPGRRGASPETSRRQRRT</sequence>
<evidence type="ECO:0000256" key="1">
    <source>
        <dbReference type="SAM" id="MobiDB-lite"/>
    </source>
</evidence>
<keyword evidence="2" id="KW-0472">Membrane</keyword>
<feature type="transmembrane region" description="Helical" evidence="2">
    <location>
        <begin position="222"/>
        <end position="243"/>
    </location>
</feature>
<feature type="transmembrane region" description="Helical" evidence="2">
    <location>
        <begin position="118"/>
        <end position="142"/>
    </location>
</feature>
<evidence type="ECO:0000259" key="3">
    <source>
        <dbReference type="Pfam" id="PF07670"/>
    </source>
</evidence>
<keyword evidence="5" id="KW-1185">Reference proteome</keyword>
<organism evidence="4 5">
    <name type="scientific">Rubrobacter taiwanensis</name>
    <dbReference type="NCBI Taxonomy" id="185139"/>
    <lineage>
        <taxon>Bacteria</taxon>
        <taxon>Bacillati</taxon>
        <taxon>Actinomycetota</taxon>
        <taxon>Rubrobacteria</taxon>
        <taxon>Rubrobacterales</taxon>
        <taxon>Rubrobacteraceae</taxon>
        <taxon>Rubrobacter</taxon>
    </lineage>
</organism>
<feature type="domain" description="Nucleoside transporter/FeoB GTPase Gate" evidence="3">
    <location>
        <begin position="180"/>
        <end position="269"/>
    </location>
</feature>
<feature type="region of interest" description="Disordered" evidence="1">
    <location>
        <begin position="309"/>
        <end position="330"/>
    </location>
</feature>
<dbReference type="OrthoDB" id="9779080at2"/>
<feature type="transmembrane region" description="Helical" evidence="2">
    <location>
        <begin position="64"/>
        <end position="86"/>
    </location>
</feature>
<feature type="transmembrane region" description="Helical" evidence="2">
    <location>
        <begin position="93"/>
        <end position="112"/>
    </location>
</feature>
<comment type="caution">
    <text evidence="4">The sequence shown here is derived from an EMBL/GenBank/DDBJ whole genome shotgun (WGS) entry which is preliminary data.</text>
</comment>
<evidence type="ECO:0000313" key="5">
    <source>
        <dbReference type="Proteomes" id="UP000295244"/>
    </source>
</evidence>
<feature type="transmembrane region" description="Helical" evidence="2">
    <location>
        <begin position="21"/>
        <end position="44"/>
    </location>
</feature>
<dbReference type="AlphaFoldDB" id="A0A4R1BQU3"/>
<reference evidence="4 5" key="1">
    <citation type="submission" date="2019-03" db="EMBL/GenBank/DDBJ databases">
        <title>Whole genome sequence of a novel Rubrobacter taiwanensis strain, isolated from Yellowstone National Park.</title>
        <authorList>
            <person name="Freed S."/>
            <person name="Ramaley R.F."/>
            <person name="Kyndt J.A."/>
        </authorList>
    </citation>
    <scope>NUCLEOTIDE SEQUENCE [LARGE SCALE GENOMIC DNA]</scope>
    <source>
        <strain evidence="4 5">Yellowstone</strain>
    </source>
</reference>
<dbReference type="InterPro" id="IPR011642">
    <property type="entry name" value="Gate_dom"/>
</dbReference>
<protein>
    <recommendedName>
        <fullName evidence="3">Nucleoside transporter/FeoB GTPase Gate domain-containing protein</fullName>
    </recommendedName>
</protein>
<evidence type="ECO:0000313" key="4">
    <source>
        <dbReference type="EMBL" id="TCJ20129.1"/>
    </source>
</evidence>
<keyword evidence="2" id="KW-0812">Transmembrane</keyword>
<proteinExistence type="predicted"/>
<evidence type="ECO:0000256" key="2">
    <source>
        <dbReference type="SAM" id="Phobius"/>
    </source>
</evidence>
<accession>A0A4R1BQU3</accession>
<feature type="domain" description="Nucleoside transporter/FeoB GTPase Gate" evidence="3">
    <location>
        <begin position="22"/>
        <end position="105"/>
    </location>
</feature>
<name>A0A4R1BQU3_9ACTN</name>
<dbReference type="Proteomes" id="UP000295244">
    <property type="component" value="Unassembled WGS sequence"/>
</dbReference>
<keyword evidence="2" id="KW-1133">Transmembrane helix</keyword>
<dbReference type="InterPro" id="IPR038880">
    <property type="entry name" value="MJ0871-like"/>
</dbReference>
<feature type="transmembrane region" description="Helical" evidence="2">
    <location>
        <begin position="174"/>
        <end position="196"/>
    </location>
</feature>
<feature type="transmembrane region" description="Helical" evidence="2">
    <location>
        <begin position="282"/>
        <end position="304"/>
    </location>
</feature>
<dbReference type="EMBL" id="SKBU01000006">
    <property type="protein sequence ID" value="TCJ20129.1"/>
    <property type="molecule type" value="Genomic_DNA"/>
</dbReference>
<dbReference type="Pfam" id="PF07670">
    <property type="entry name" value="Gate"/>
    <property type="match status" value="2"/>
</dbReference>
<dbReference type="PANTHER" id="PTHR38139:SF1">
    <property type="entry name" value="NUCLEOSIDE TRANSPORTER_FEOB GTPASE GATE DOMAIN-CONTAINING PROTEIN"/>
    <property type="match status" value="1"/>
</dbReference>
<dbReference type="PANTHER" id="PTHR38139">
    <property type="entry name" value="GATE DOMAIN-CONTAINING PROTEIN"/>
    <property type="match status" value="1"/>
</dbReference>